<proteinExistence type="predicted"/>
<evidence type="ECO:0000313" key="3">
    <source>
        <dbReference type="Proteomes" id="UP000245698"/>
    </source>
</evidence>
<sequence>MLIHFPPDSDGATITCPKPTREISAHDPKRSSAVQAMNVSIEPIPDLPVHAQQRALRRYNASDFCYGAFLGHRWS</sequence>
<accession>A0A2P9ART1</accession>
<dbReference type="Proteomes" id="UP000245698">
    <property type="component" value="Unassembled WGS sequence"/>
</dbReference>
<feature type="region of interest" description="Disordered" evidence="1">
    <location>
        <begin position="1"/>
        <end position="34"/>
    </location>
</feature>
<protein>
    <submittedName>
        <fullName evidence="2">Uncharacterized protein</fullName>
    </submittedName>
</protein>
<evidence type="ECO:0000256" key="1">
    <source>
        <dbReference type="SAM" id="MobiDB-lite"/>
    </source>
</evidence>
<gene>
    <name evidence="2" type="ORF">BQ8482_380049</name>
</gene>
<feature type="compositionally biased region" description="Basic and acidic residues" evidence="1">
    <location>
        <begin position="19"/>
        <end position="30"/>
    </location>
</feature>
<dbReference type="EMBL" id="FUIG01000046">
    <property type="protein sequence ID" value="SJM33866.1"/>
    <property type="molecule type" value="Genomic_DNA"/>
</dbReference>
<evidence type="ECO:0000313" key="2">
    <source>
        <dbReference type="EMBL" id="SJM33866.1"/>
    </source>
</evidence>
<keyword evidence="3" id="KW-1185">Reference proteome</keyword>
<dbReference type="AlphaFoldDB" id="A0A2P9ART1"/>
<name>A0A2P9ART1_9HYPH</name>
<reference evidence="3" key="1">
    <citation type="submission" date="2016-12" db="EMBL/GenBank/DDBJ databases">
        <authorList>
            <person name="Brunel B."/>
        </authorList>
    </citation>
    <scope>NUCLEOTIDE SEQUENCE [LARGE SCALE GENOMIC DNA]</scope>
</reference>
<organism evidence="2 3">
    <name type="scientific">Mesorhizobium delmotii</name>
    <dbReference type="NCBI Taxonomy" id="1631247"/>
    <lineage>
        <taxon>Bacteria</taxon>
        <taxon>Pseudomonadati</taxon>
        <taxon>Pseudomonadota</taxon>
        <taxon>Alphaproteobacteria</taxon>
        <taxon>Hyphomicrobiales</taxon>
        <taxon>Phyllobacteriaceae</taxon>
        <taxon>Mesorhizobium</taxon>
    </lineage>
</organism>